<gene>
    <name evidence="2" type="ORF">A2527_00300</name>
</gene>
<evidence type="ECO:0000313" key="2">
    <source>
        <dbReference type="EMBL" id="OGG96854.1"/>
    </source>
</evidence>
<dbReference type="AlphaFoldDB" id="A0A1F6GFH4"/>
<comment type="caution">
    <text evidence="2">The sequence shown here is derived from an EMBL/GenBank/DDBJ whole genome shotgun (WGS) entry which is preliminary data.</text>
</comment>
<keyword evidence="1" id="KW-0472">Membrane</keyword>
<accession>A0A1F6GFH4</accession>
<organism evidence="2 3">
    <name type="scientific">Candidatus Lambdaproteobacteria bacterium RIFOXYD2_FULL_50_16</name>
    <dbReference type="NCBI Taxonomy" id="1817772"/>
    <lineage>
        <taxon>Bacteria</taxon>
        <taxon>Pseudomonadati</taxon>
        <taxon>Pseudomonadota</taxon>
        <taxon>Candidatus Lambdaproteobacteria</taxon>
    </lineage>
</organism>
<keyword evidence="1" id="KW-1133">Transmembrane helix</keyword>
<proteinExistence type="predicted"/>
<reference evidence="2 3" key="1">
    <citation type="journal article" date="2016" name="Nat. Commun.">
        <title>Thousands of microbial genomes shed light on interconnected biogeochemical processes in an aquifer system.</title>
        <authorList>
            <person name="Anantharaman K."/>
            <person name="Brown C.T."/>
            <person name="Hug L.A."/>
            <person name="Sharon I."/>
            <person name="Castelle C.J."/>
            <person name="Probst A.J."/>
            <person name="Thomas B.C."/>
            <person name="Singh A."/>
            <person name="Wilkins M.J."/>
            <person name="Karaoz U."/>
            <person name="Brodie E.L."/>
            <person name="Williams K.H."/>
            <person name="Hubbard S.S."/>
            <person name="Banfield J.F."/>
        </authorList>
    </citation>
    <scope>NUCLEOTIDE SEQUENCE [LARGE SCALE GENOMIC DNA]</scope>
</reference>
<evidence type="ECO:0000256" key="1">
    <source>
        <dbReference type="SAM" id="Phobius"/>
    </source>
</evidence>
<keyword evidence="1" id="KW-0812">Transmembrane</keyword>
<sequence length="148" mass="17706">MHYEDLITDLPGAKRELVLFSLVLFMLTTVNAGMLFVRGYPLIQHRQYDFETTFEFREIMHDGDLRFKACFHKSVAGGFYLCFLFPPPKSMALREGRYSPEHFERIFVDTEYTKKYVDQFRERRVDLSGFDVVKTKDSYRVTPIFYRR</sequence>
<evidence type="ECO:0000313" key="3">
    <source>
        <dbReference type="Proteomes" id="UP000178449"/>
    </source>
</evidence>
<feature type="transmembrane region" description="Helical" evidence="1">
    <location>
        <begin position="17"/>
        <end position="37"/>
    </location>
</feature>
<name>A0A1F6GFH4_9PROT</name>
<dbReference type="Proteomes" id="UP000178449">
    <property type="component" value="Unassembled WGS sequence"/>
</dbReference>
<protein>
    <submittedName>
        <fullName evidence="2">Uncharacterized protein</fullName>
    </submittedName>
</protein>
<dbReference type="EMBL" id="MFNE01000008">
    <property type="protein sequence ID" value="OGG96854.1"/>
    <property type="molecule type" value="Genomic_DNA"/>
</dbReference>